<gene>
    <name evidence="1" type="ORF">EZS26_001157</name>
</gene>
<evidence type="ECO:0000313" key="2">
    <source>
        <dbReference type="Proteomes" id="UP000324575"/>
    </source>
</evidence>
<protein>
    <submittedName>
        <fullName evidence="1">Uncharacterized protein</fullName>
    </submittedName>
</protein>
<sequence length="63" mass="7113">MVNKDWLASNKTALTNSTFDTKTPYHFSFDGDSKGKTLYIALRWENTTGQKGPWSDIQSIVIS</sequence>
<organism evidence="1 2">
    <name type="scientific">Candidatus Ordinivivax streblomastigis</name>
    <dbReference type="NCBI Taxonomy" id="2540710"/>
    <lineage>
        <taxon>Bacteria</taxon>
        <taxon>Pseudomonadati</taxon>
        <taxon>Bacteroidota</taxon>
        <taxon>Bacteroidia</taxon>
        <taxon>Bacteroidales</taxon>
        <taxon>Candidatus Ordinivivax</taxon>
    </lineage>
</organism>
<accession>A0A5M8P314</accession>
<reference evidence="1 2" key="1">
    <citation type="submission" date="2019-03" db="EMBL/GenBank/DDBJ databases">
        <title>Single cell metagenomics reveals metabolic interactions within the superorganism composed of flagellate Streblomastix strix and complex community of Bacteroidetes bacteria on its surface.</title>
        <authorList>
            <person name="Treitli S.C."/>
            <person name="Kolisko M."/>
            <person name="Husnik F."/>
            <person name="Keeling P."/>
            <person name="Hampl V."/>
        </authorList>
    </citation>
    <scope>NUCLEOTIDE SEQUENCE [LARGE SCALE GENOMIC DNA]</scope>
    <source>
        <strain evidence="1">St1</strain>
    </source>
</reference>
<comment type="caution">
    <text evidence="1">The sequence shown here is derived from an EMBL/GenBank/DDBJ whole genome shotgun (WGS) entry which is preliminary data.</text>
</comment>
<evidence type="ECO:0000313" key="1">
    <source>
        <dbReference type="EMBL" id="KAA6302650.1"/>
    </source>
</evidence>
<name>A0A5M8P314_9BACT</name>
<proteinExistence type="predicted"/>
<dbReference type="Proteomes" id="UP000324575">
    <property type="component" value="Unassembled WGS sequence"/>
</dbReference>
<dbReference type="EMBL" id="SNRX01000006">
    <property type="protein sequence ID" value="KAA6302650.1"/>
    <property type="molecule type" value="Genomic_DNA"/>
</dbReference>
<dbReference type="AlphaFoldDB" id="A0A5M8P314"/>